<dbReference type="PANTHER" id="PTHR24324:SF9">
    <property type="entry name" value="HOMEOBOX DOMAIN-CONTAINING PROTEIN"/>
    <property type="match status" value="1"/>
</dbReference>
<dbReference type="HOGENOM" id="CLU_049543_12_4_1"/>
<keyword evidence="2 3" id="KW-0371">Homeobox</keyword>
<dbReference type="STRING" id="993615.L2GLV9"/>
<protein>
    <recommendedName>
        <fullName evidence="5">Homeobox domain-containing protein</fullName>
    </recommendedName>
</protein>
<feature type="non-terminal residue" evidence="6">
    <location>
        <position position="62"/>
    </location>
</feature>
<name>L2GLV9_VITCO</name>
<feature type="domain" description="Homeobox" evidence="5">
    <location>
        <begin position="4"/>
        <end position="62"/>
    </location>
</feature>
<dbReference type="CDD" id="cd00086">
    <property type="entry name" value="homeodomain"/>
    <property type="match status" value="1"/>
</dbReference>
<dbReference type="GO" id="GO:0006357">
    <property type="term" value="P:regulation of transcription by RNA polymerase II"/>
    <property type="evidence" value="ECO:0007669"/>
    <property type="project" value="TreeGrafter"/>
</dbReference>
<keyword evidence="7" id="KW-1185">Reference proteome</keyword>
<dbReference type="Pfam" id="PF00046">
    <property type="entry name" value="Homeodomain"/>
    <property type="match status" value="1"/>
</dbReference>
<dbReference type="RefSeq" id="XP_007604634.1">
    <property type="nucleotide sequence ID" value="XM_007604572.1"/>
</dbReference>
<evidence type="ECO:0000259" key="5">
    <source>
        <dbReference type="PROSITE" id="PS50071"/>
    </source>
</evidence>
<dbReference type="OMA" id="GCAFPDA"/>
<comment type="subcellular location">
    <subcellularLocation>
        <location evidence="3 4">Nucleus</location>
    </subcellularLocation>
</comment>
<sequence length="62" mass="7281">MDIGVKKRKRTVLTARQHKILLKSFEGCAFPDAEQRLVLGRILSMSPRTVQIWFQNQRQKVK</sequence>
<proteinExistence type="predicted"/>
<dbReference type="Proteomes" id="UP000011082">
    <property type="component" value="Unassembled WGS sequence"/>
</dbReference>
<dbReference type="GeneID" id="19881899"/>
<evidence type="ECO:0000313" key="7">
    <source>
        <dbReference type="Proteomes" id="UP000011082"/>
    </source>
</evidence>
<dbReference type="InterPro" id="IPR009057">
    <property type="entry name" value="Homeodomain-like_sf"/>
</dbReference>
<evidence type="ECO:0000256" key="2">
    <source>
        <dbReference type="ARBA" id="ARBA00023155"/>
    </source>
</evidence>
<dbReference type="PROSITE" id="PS50071">
    <property type="entry name" value="HOMEOBOX_2"/>
    <property type="match status" value="1"/>
</dbReference>
<dbReference type="AlphaFoldDB" id="L2GLV9"/>
<dbReference type="InParanoid" id="L2GLV9"/>
<dbReference type="OrthoDB" id="6159439at2759"/>
<dbReference type="VEuPathDB" id="MicrosporidiaDB:VICG_01188"/>
<evidence type="ECO:0000256" key="4">
    <source>
        <dbReference type="RuleBase" id="RU000682"/>
    </source>
</evidence>
<dbReference type="PANTHER" id="PTHR24324">
    <property type="entry name" value="HOMEOBOX PROTEIN HHEX"/>
    <property type="match status" value="1"/>
</dbReference>
<reference evidence="7" key="1">
    <citation type="submission" date="2011-05" db="EMBL/GenBank/DDBJ databases">
        <title>The genome sequence of Vittaforma corneae strain ATCC 50505.</title>
        <authorList>
            <consortium name="The Broad Institute Genome Sequencing Platform"/>
            <person name="Cuomo C."/>
            <person name="Didier E."/>
            <person name="Bowers L."/>
            <person name="Young S.K."/>
            <person name="Zeng Q."/>
            <person name="Gargeya S."/>
            <person name="Fitzgerald M."/>
            <person name="Haas B."/>
            <person name="Abouelleil A."/>
            <person name="Alvarado L."/>
            <person name="Arachchi H.M."/>
            <person name="Berlin A."/>
            <person name="Chapman S.B."/>
            <person name="Gearin G."/>
            <person name="Goldberg J."/>
            <person name="Griggs A."/>
            <person name="Gujja S."/>
            <person name="Hansen M."/>
            <person name="Heiman D."/>
            <person name="Howarth C."/>
            <person name="Larimer J."/>
            <person name="Lui A."/>
            <person name="MacDonald P.J.P."/>
            <person name="McCowen C."/>
            <person name="Montmayeur A."/>
            <person name="Murphy C."/>
            <person name="Neiman D."/>
            <person name="Pearson M."/>
            <person name="Priest M."/>
            <person name="Roberts A."/>
            <person name="Saif S."/>
            <person name="Shea T."/>
            <person name="Sisk P."/>
            <person name="Stolte C."/>
            <person name="Sykes S."/>
            <person name="Wortman J."/>
            <person name="Nusbaum C."/>
            <person name="Birren B."/>
        </authorList>
    </citation>
    <scope>NUCLEOTIDE SEQUENCE [LARGE SCALE GENOMIC DNA]</scope>
    <source>
        <strain evidence="7">ATCC 50505</strain>
    </source>
</reference>
<dbReference type="EMBL" id="JH370138">
    <property type="protein sequence ID" value="ELA41836.1"/>
    <property type="molecule type" value="Genomic_DNA"/>
</dbReference>
<keyword evidence="3 4" id="KW-0539">Nucleus</keyword>
<evidence type="ECO:0000256" key="3">
    <source>
        <dbReference type="PROSITE-ProRule" id="PRU00108"/>
    </source>
</evidence>
<accession>L2GLV9</accession>
<dbReference type="GO" id="GO:0030154">
    <property type="term" value="P:cell differentiation"/>
    <property type="evidence" value="ECO:0007669"/>
    <property type="project" value="TreeGrafter"/>
</dbReference>
<dbReference type="GO" id="GO:0005634">
    <property type="term" value="C:nucleus"/>
    <property type="evidence" value="ECO:0007669"/>
    <property type="project" value="UniProtKB-SubCell"/>
</dbReference>
<dbReference type="GO" id="GO:0000978">
    <property type="term" value="F:RNA polymerase II cis-regulatory region sequence-specific DNA binding"/>
    <property type="evidence" value="ECO:0007669"/>
    <property type="project" value="TreeGrafter"/>
</dbReference>
<evidence type="ECO:0000256" key="1">
    <source>
        <dbReference type="ARBA" id="ARBA00023125"/>
    </source>
</evidence>
<organism evidence="6 7">
    <name type="scientific">Vittaforma corneae (strain ATCC 50505)</name>
    <name type="common">Microsporidian parasite</name>
    <name type="synonym">Nosema corneum</name>
    <dbReference type="NCBI Taxonomy" id="993615"/>
    <lineage>
        <taxon>Eukaryota</taxon>
        <taxon>Fungi</taxon>
        <taxon>Fungi incertae sedis</taxon>
        <taxon>Microsporidia</taxon>
        <taxon>Nosematidae</taxon>
        <taxon>Vittaforma</taxon>
    </lineage>
</organism>
<evidence type="ECO:0000313" key="6">
    <source>
        <dbReference type="EMBL" id="ELA41836.1"/>
    </source>
</evidence>
<dbReference type="SUPFAM" id="SSF46689">
    <property type="entry name" value="Homeodomain-like"/>
    <property type="match status" value="1"/>
</dbReference>
<dbReference type="InterPro" id="IPR051000">
    <property type="entry name" value="Homeobox_DNA-bind_prot"/>
</dbReference>
<keyword evidence="1 3" id="KW-0238">DNA-binding</keyword>
<dbReference type="InterPro" id="IPR001356">
    <property type="entry name" value="HD"/>
</dbReference>
<dbReference type="Gene3D" id="1.10.10.60">
    <property type="entry name" value="Homeodomain-like"/>
    <property type="match status" value="1"/>
</dbReference>
<dbReference type="SMART" id="SM00389">
    <property type="entry name" value="HOX"/>
    <property type="match status" value="1"/>
</dbReference>
<gene>
    <name evidence="6" type="ORF">VICG_01188</name>
</gene>